<evidence type="ECO:0000313" key="3">
    <source>
        <dbReference type="Proteomes" id="UP000254069"/>
    </source>
</evidence>
<evidence type="ECO:0000313" key="2">
    <source>
        <dbReference type="EMBL" id="SUJ12650.1"/>
    </source>
</evidence>
<gene>
    <name evidence="2" type="ORF">NCTC10738_04442</name>
    <name evidence="1" type="ORF">TUM17379_16250</name>
</gene>
<dbReference type="EMBL" id="UGYO01000002">
    <property type="protein sequence ID" value="SUJ12650.1"/>
    <property type="molecule type" value="Genomic_DNA"/>
</dbReference>
<evidence type="ECO:0000313" key="1">
    <source>
        <dbReference type="EMBL" id="BCV44607.1"/>
    </source>
</evidence>
<reference evidence="2 3" key="1">
    <citation type="submission" date="2018-06" db="EMBL/GenBank/DDBJ databases">
        <authorList>
            <consortium name="Pathogen Informatics"/>
            <person name="Doyle S."/>
        </authorList>
    </citation>
    <scope>NUCLEOTIDE SEQUENCE [LARGE SCALE GENOMIC DNA]</scope>
    <source>
        <strain evidence="2 3">NCTC10738</strain>
    </source>
</reference>
<organism evidence="2 3">
    <name type="scientific">Shewanella algae</name>
    <dbReference type="NCBI Taxonomy" id="38313"/>
    <lineage>
        <taxon>Bacteria</taxon>
        <taxon>Pseudomonadati</taxon>
        <taxon>Pseudomonadota</taxon>
        <taxon>Gammaproteobacteria</taxon>
        <taxon>Alteromonadales</taxon>
        <taxon>Shewanellaceae</taxon>
        <taxon>Shewanella</taxon>
    </lineage>
</organism>
<dbReference type="Pfam" id="PF05488">
    <property type="entry name" value="PAAR_motif"/>
    <property type="match status" value="1"/>
</dbReference>
<protein>
    <submittedName>
        <fullName evidence="2">Uncharacterized conserved protein</fullName>
    </submittedName>
</protein>
<accession>A0A380C4L1</accession>
<dbReference type="RefSeq" id="WP_025012114.1">
    <property type="nucleotide sequence ID" value="NZ_AP024609.1"/>
</dbReference>
<dbReference type="GeneID" id="88623159"/>
<dbReference type="InterPro" id="IPR008727">
    <property type="entry name" value="PAAR_motif"/>
</dbReference>
<sequence>MGTPVALKGHQHICPMFSGNTPHVGGPINQGESALTVNGIPVALTGHKCDCQVGGPDTLVQGHPSLTVNGIAVVLQGASTAHGGKVIQGDAALTVS</sequence>
<keyword evidence="3" id="KW-1185">Reference proteome</keyword>
<dbReference type="AlphaFoldDB" id="A0A2T3GWN7"/>
<reference evidence="1" key="2">
    <citation type="submission" date="2021-05" db="EMBL/GenBank/DDBJ databases">
        <title>Molecular characterization for Shewanella algae harboring chromosomal blaOXA-55-like strains isolated from clinical and environment sample.</title>
        <authorList>
            <person name="Ohama Y."/>
            <person name="Aoki K."/>
            <person name="Harada S."/>
            <person name="Moriya K."/>
            <person name="Ishii Y."/>
            <person name="Tateda K."/>
        </authorList>
    </citation>
    <scope>NUCLEOTIDE SEQUENCE</scope>
    <source>
        <strain evidence="1">TUM17379</strain>
    </source>
</reference>
<proteinExistence type="predicted"/>
<name>A0A2T3GWN7_9GAMM</name>
<dbReference type="Proteomes" id="UP000825078">
    <property type="component" value="Chromosome"/>
</dbReference>
<dbReference type="STRING" id="38313.GCA_000947195_01685"/>
<dbReference type="Proteomes" id="UP000254069">
    <property type="component" value="Unassembled WGS sequence"/>
</dbReference>
<dbReference type="EMBL" id="AP024613">
    <property type="protein sequence ID" value="BCV44607.1"/>
    <property type="molecule type" value="Genomic_DNA"/>
</dbReference>
<dbReference type="Gene3D" id="2.60.200.60">
    <property type="match status" value="1"/>
</dbReference>
<dbReference type="KEGG" id="salg:BS332_15450"/>
<accession>A0A2T3GWN7</accession>